<dbReference type="Gene3D" id="1.10.10.10">
    <property type="entry name" value="Winged helix-like DNA-binding domain superfamily/Winged helix DNA-binding domain"/>
    <property type="match status" value="1"/>
</dbReference>
<dbReference type="Proteomes" id="UP000070520">
    <property type="component" value="Unassembled WGS sequence"/>
</dbReference>
<sequence>MKKHQIALREILYQNYEKRKKFLSQKSISEACGASIGTVNSVVKKLGDLGVIEKKPLGFRIRDVKKVLHYWAATRDLEKDVVYTAYSPDLPKTIEEKIPPEVAFTAYSGFRRRFGVTPTDYSKVYLYGDPNQIARIFRQKKKERNIYVLEQDARLKDLTSEGVVPLVQLYADLWQLPPPANRFLEELKQKLKPTKVKIGKITRK</sequence>
<evidence type="ECO:0000313" key="2">
    <source>
        <dbReference type="Proteomes" id="UP000070520"/>
    </source>
</evidence>
<dbReference type="EMBL" id="LHXW01000017">
    <property type="protein sequence ID" value="KXA99981.1"/>
    <property type="molecule type" value="Genomic_DNA"/>
</dbReference>
<dbReference type="SUPFAM" id="SSF46785">
    <property type="entry name" value="Winged helix' DNA-binding domain"/>
    <property type="match status" value="1"/>
</dbReference>
<name>A0A133V0L0_9EURY</name>
<evidence type="ECO:0000313" key="1">
    <source>
        <dbReference type="EMBL" id="KXA99981.1"/>
    </source>
</evidence>
<evidence type="ECO:0008006" key="3">
    <source>
        <dbReference type="Google" id="ProtNLM"/>
    </source>
</evidence>
<dbReference type="InterPro" id="IPR036390">
    <property type="entry name" value="WH_DNA-bd_sf"/>
</dbReference>
<reference evidence="1 2" key="1">
    <citation type="journal article" date="2016" name="Sci. Rep.">
        <title>Metabolic traits of an uncultured archaeal lineage -MSBL1- from brine pools of the Red Sea.</title>
        <authorList>
            <person name="Mwirichia R."/>
            <person name="Alam I."/>
            <person name="Rashid M."/>
            <person name="Vinu M."/>
            <person name="Ba-Alawi W."/>
            <person name="Anthony Kamau A."/>
            <person name="Kamanda Ngugi D."/>
            <person name="Goker M."/>
            <person name="Klenk H.P."/>
            <person name="Bajic V."/>
            <person name="Stingl U."/>
        </authorList>
    </citation>
    <scope>NUCLEOTIDE SEQUENCE [LARGE SCALE GENOMIC DNA]</scope>
    <source>
        <strain evidence="1">SCGC-AAA261C02</strain>
    </source>
</reference>
<dbReference type="InterPro" id="IPR036388">
    <property type="entry name" value="WH-like_DNA-bd_sf"/>
</dbReference>
<dbReference type="Pfam" id="PF13412">
    <property type="entry name" value="HTH_24"/>
    <property type="match status" value="1"/>
</dbReference>
<comment type="caution">
    <text evidence="1">The sequence shown here is derived from an EMBL/GenBank/DDBJ whole genome shotgun (WGS) entry which is preliminary data.</text>
</comment>
<dbReference type="AlphaFoldDB" id="A0A133V0L0"/>
<gene>
    <name evidence="1" type="ORF">AKJ42_02005</name>
</gene>
<organism evidence="1 2">
    <name type="scientific">candidate division MSBL1 archaeon SCGC-AAA261C02</name>
    <dbReference type="NCBI Taxonomy" id="1698272"/>
    <lineage>
        <taxon>Archaea</taxon>
        <taxon>Methanobacteriati</taxon>
        <taxon>Methanobacteriota</taxon>
        <taxon>candidate division MSBL1</taxon>
    </lineage>
</organism>
<protein>
    <recommendedName>
        <fullName evidence="3">Helix-turn-helix type 11 domain-containing protein</fullName>
    </recommendedName>
</protein>
<keyword evidence="2" id="KW-1185">Reference proteome</keyword>
<proteinExistence type="predicted"/>
<accession>A0A133V0L0</accession>